<protein>
    <submittedName>
        <fullName evidence="1">Uncharacterized protein</fullName>
    </submittedName>
</protein>
<dbReference type="Proteomes" id="UP000078492">
    <property type="component" value="Unassembled WGS sequence"/>
</dbReference>
<name>A0A151K2K9_9HYME</name>
<feature type="non-terminal residue" evidence="1">
    <location>
        <position position="1"/>
    </location>
</feature>
<evidence type="ECO:0000313" key="2">
    <source>
        <dbReference type="Proteomes" id="UP000078492"/>
    </source>
</evidence>
<organism evidence="1 2">
    <name type="scientific">Trachymyrmex cornetzi</name>
    <dbReference type="NCBI Taxonomy" id="471704"/>
    <lineage>
        <taxon>Eukaryota</taxon>
        <taxon>Metazoa</taxon>
        <taxon>Ecdysozoa</taxon>
        <taxon>Arthropoda</taxon>
        <taxon>Hexapoda</taxon>
        <taxon>Insecta</taxon>
        <taxon>Pterygota</taxon>
        <taxon>Neoptera</taxon>
        <taxon>Endopterygota</taxon>
        <taxon>Hymenoptera</taxon>
        <taxon>Apocrita</taxon>
        <taxon>Aculeata</taxon>
        <taxon>Formicoidea</taxon>
        <taxon>Formicidae</taxon>
        <taxon>Myrmicinae</taxon>
        <taxon>Trachymyrmex</taxon>
    </lineage>
</organism>
<evidence type="ECO:0000313" key="1">
    <source>
        <dbReference type="EMBL" id="KYN50364.1"/>
    </source>
</evidence>
<reference evidence="1 2" key="1">
    <citation type="submission" date="2015-09" db="EMBL/GenBank/DDBJ databases">
        <title>Trachymyrmex cornetzi WGS genome.</title>
        <authorList>
            <person name="Nygaard S."/>
            <person name="Hu H."/>
            <person name="Boomsma J."/>
            <person name="Zhang G."/>
        </authorList>
    </citation>
    <scope>NUCLEOTIDE SEQUENCE [LARGE SCALE GENOMIC DNA]</scope>
    <source>
        <strain evidence="1">Tcor2-1</strain>
        <tissue evidence="1">Whole body</tissue>
    </source>
</reference>
<sequence>RPCIREREIRGEASTLVQEMRLGDLNWYCNYTRMTPNIFERLLHLVGPIIKKQETCLRQSISPTVRLLITLRYINITCI</sequence>
<dbReference type="AlphaFoldDB" id="A0A151K2K9"/>
<dbReference type="EMBL" id="LKEY01009217">
    <property type="protein sequence ID" value="KYN50364.1"/>
    <property type="molecule type" value="Genomic_DNA"/>
</dbReference>
<comment type="caution">
    <text evidence="1">The sequence shown here is derived from an EMBL/GenBank/DDBJ whole genome shotgun (WGS) entry which is preliminary data.</text>
</comment>
<proteinExistence type="predicted"/>
<accession>A0A151K2K9</accession>
<keyword evidence="2" id="KW-1185">Reference proteome</keyword>
<gene>
    <name evidence="1" type="ORF">ALC57_00001</name>
</gene>